<sequence length="305" mass="35034">MRTNLNLKWFLGIMLISLSSMVLGQENVKPNLADQLHKEYKDKGIEQSLKSYEKLNTDKSYNGFEEPLNILGYTLMLEDQDLDAAKVVFEAQIKEYSDEANPYDSYADLLLEMGNKEEAKKNLLKSIALTENSKEDLDVEIFRASKTKLAKIENKHKKFEFMKGDYNVAVSNYNDDKVINENTFRSSSSYDESGNILTINYYNLGNSPVGKRIVVYDALEDTYDMAFINPTDPFGINISHMKVKDLGNNKVELMESFVDRNGKSHSVRHEVMKNSNNSIEWVVYQQEDGSDKWEKATVQNYNKSE</sequence>
<dbReference type="AlphaFoldDB" id="A0A495PSL7"/>
<organism evidence="2 3">
    <name type="scientific">Gillisia mitskevichiae</name>
    <dbReference type="NCBI Taxonomy" id="270921"/>
    <lineage>
        <taxon>Bacteria</taxon>
        <taxon>Pseudomonadati</taxon>
        <taxon>Bacteroidota</taxon>
        <taxon>Flavobacteriia</taxon>
        <taxon>Flavobacteriales</taxon>
        <taxon>Flavobacteriaceae</taxon>
        <taxon>Gillisia</taxon>
    </lineage>
</organism>
<dbReference type="SUPFAM" id="SSF48452">
    <property type="entry name" value="TPR-like"/>
    <property type="match status" value="1"/>
</dbReference>
<proteinExistence type="predicted"/>
<dbReference type="InterPro" id="IPR011990">
    <property type="entry name" value="TPR-like_helical_dom_sf"/>
</dbReference>
<dbReference type="EMBL" id="RBLG01000002">
    <property type="protein sequence ID" value="RKS53614.1"/>
    <property type="molecule type" value="Genomic_DNA"/>
</dbReference>
<evidence type="ECO:0008006" key="4">
    <source>
        <dbReference type="Google" id="ProtNLM"/>
    </source>
</evidence>
<accession>A0A495PSL7</accession>
<evidence type="ECO:0000313" key="3">
    <source>
        <dbReference type="Proteomes" id="UP000276282"/>
    </source>
</evidence>
<comment type="caution">
    <text evidence="2">The sequence shown here is derived from an EMBL/GenBank/DDBJ whole genome shotgun (WGS) entry which is preliminary data.</text>
</comment>
<protein>
    <recommendedName>
        <fullName evidence="4">Tetratricopeptide repeat protein</fullName>
    </recommendedName>
</protein>
<name>A0A495PSL7_9FLAO</name>
<dbReference type="Proteomes" id="UP000276282">
    <property type="component" value="Unassembled WGS sequence"/>
</dbReference>
<keyword evidence="3" id="KW-1185">Reference proteome</keyword>
<dbReference type="RefSeq" id="WP_147405642.1">
    <property type="nucleotide sequence ID" value="NZ_RBLG01000002.1"/>
</dbReference>
<feature type="signal peptide" evidence="1">
    <location>
        <begin position="1"/>
        <end position="24"/>
    </location>
</feature>
<dbReference type="OrthoDB" id="1411613at2"/>
<keyword evidence="1" id="KW-0732">Signal</keyword>
<dbReference type="Gene3D" id="1.25.40.10">
    <property type="entry name" value="Tetratricopeptide repeat domain"/>
    <property type="match status" value="1"/>
</dbReference>
<evidence type="ECO:0000256" key="1">
    <source>
        <dbReference type="SAM" id="SignalP"/>
    </source>
</evidence>
<feature type="chain" id="PRO_5019763400" description="Tetratricopeptide repeat protein" evidence="1">
    <location>
        <begin position="25"/>
        <end position="305"/>
    </location>
</feature>
<gene>
    <name evidence="2" type="ORF">BC962_1867</name>
</gene>
<evidence type="ECO:0000313" key="2">
    <source>
        <dbReference type="EMBL" id="RKS53614.1"/>
    </source>
</evidence>
<reference evidence="2 3" key="1">
    <citation type="submission" date="2018-10" db="EMBL/GenBank/DDBJ databases">
        <title>Genomic Encyclopedia of Archaeal and Bacterial Type Strains, Phase II (KMG-II): from individual species to whole genera.</title>
        <authorList>
            <person name="Goeker M."/>
        </authorList>
    </citation>
    <scope>NUCLEOTIDE SEQUENCE [LARGE SCALE GENOMIC DNA]</scope>
    <source>
        <strain evidence="2 3">DSM 19839</strain>
    </source>
</reference>